<gene>
    <name evidence="2" type="ORF">CP970_43895</name>
</gene>
<proteinExistence type="predicted"/>
<dbReference type="InterPro" id="IPR041413">
    <property type="entry name" value="MLTR_LBD"/>
</dbReference>
<dbReference type="AlphaFoldDB" id="A0A5J6GM01"/>
<dbReference type="RefSeq" id="WP_055546882.1">
    <property type="nucleotide sequence ID" value="NZ_CP023699.1"/>
</dbReference>
<accession>A0A5J6GM01</accession>
<name>A0A5J6GM01_STRKN</name>
<dbReference type="PANTHER" id="PTHR35010:SF2">
    <property type="entry name" value="BLL4672 PROTEIN"/>
    <property type="match status" value="1"/>
</dbReference>
<keyword evidence="3" id="KW-1185">Reference proteome</keyword>
<organism evidence="2 3">
    <name type="scientific">Streptomyces kanamyceticus</name>
    <dbReference type="NCBI Taxonomy" id="1967"/>
    <lineage>
        <taxon>Bacteria</taxon>
        <taxon>Bacillati</taxon>
        <taxon>Actinomycetota</taxon>
        <taxon>Actinomycetes</taxon>
        <taxon>Kitasatosporales</taxon>
        <taxon>Streptomycetaceae</taxon>
        <taxon>Streptomyces</taxon>
    </lineage>
</organism>
<dbReference type="OrthoDB" id="4144527at2"/>
<dbReference type="PANTHER" id="PTHR35010">
    <property type="entry name" value="BLL4672 PROTEIN-RELATED"/>
    <property type="match status" value="1"/>
</dbReference>
<evidence type="ECO:0000313" key="2">
    <source>
        <dbReference type="EMBL" id="QEU96950.1"/>
    </source>
</evidence>
<feature type="domain" description="MmyB-like transcription regulator ligand binding" evidence="1">
    <location>
        <begin position="5"/>
        <end position="98"/>
    </location>
</feature>
<reference evidence="2 3" key="1">
    <citation type="submission" date="2017-09" db="EMBL/GenBank/DDBJ databases">
        <authorList>
            <person name="Lee N."/>
            <person name="Cho B.-K."/>
        </authorList>
    </citation>
    <scope>NUCLEOTIDE SEQUENCE [LARGE SCALE GENOMIC DNA]</scope>
    <source>
        <strain evidence="2 3">ATCC 12853</strain>
    </source>
</reference>
<dbReference type="Proteomes" id="UP000325529">
    <property type="component" value="Chromosome"/>
</dbReference>
<protein>
    <recommendedName>
        <fullName evidence="1">MmyB-like transcription regulator ligand binding domain-containing protein</fullName>
    </recommendedName>
</protein>
<dbReference type="Gene3D" id="3.30.450.180">
    <property type="match status" value="1"/>
</dbReference>
<evidence type="ECO:0000313" key="3">
    <source>
        <dbReference type="Proteomes" id="UP000325529"/>
    </source>
</evidence>
<sequence length="180" mass="19955">MHEVWRTVVEGVSDSMAYITDRHWNLVAHNADFEALFLPGGKPSNVMRWMLLDEQARTVTLTNWAEDWAPVVCPALREAAAQNPADPELIDLATDVRLDPVVGPIYKATGTTRALHPDGVVRPIHHAVRGPGWVVVSAANPLTQIDARVVFMQFHPGTTRPHLPFPLSTEDNHWVPPGRA</sequence>
<evidence type="ECO:0000259" key="1">
    <source>
        <dbReference type="Pfam" id="PF17765"/>
    </source>
</evidence>
<dbReference type="KEGG" id="ska:CP970_43895"/>
<dbReference type="EMBL" id="CP023699">
    <property type="protein sequence ID" value="QEU96950.1"/>
    <property type="molecule type" value="Genomic_DNA"/>
</dbReference>
<dbReference type="Pfam" id="PF17765">
    <property type="entry name" value="MLTR_LBD"/>
    <property type="match status" value="1"/>
</dbReference>